<protein>
    <submittedName>
        <fullName evidence="2">Uncharacterized protein</fullName>
    </submittedName>
</protein>
<keyword evidence="1" id="KW-0732">Signal</keyword>
<sequence>MAIIRKIGTLLLVLPLILSLCLVQPGQAKETTITVAAGYYHKATSISADHTTTTITTPILTTSHGPTPVVTFIPAPACPVVPMGNQFRDWVARKLRKN</sequence>
<organism evidence="2 3">
    <name type="scientific">Cadophora malorum</name>
    <dbReference type="NCBI Taxonomy" id="108018"/>
    <lineage>
        <taxon>Eukaryota</taxon>
        <taxon>Fungi</taxon>
        <taxon>Dikarya</taxon>
        <taxon>Ascomycota</taxon>
        <taxon>Pezizomycotina</taxon>
        <taxon>Leotiomycetes</taxon>
        <taxon>Helotiales</taxon>
        <taxon>Ploettnerulaceae</taxon>
        <taxon>Cadophora</taxon>
    </lineage>
</organism>
<proteinExistence type="predicted"/>
<keyword evidence="3" id="KW-1185">Reference proteome</keyword>
<gene>
    <name evidence="2" type="ORF">IFR04_004046</name>
</gene>
<evidence type="ECO:0000313" key="2">
    <source>
        <dbReference type="EMBL" id="KAG4422824.1"/>
    </source>
</evidence>
<evidence type="ECO:0000313" key="3">
    <source>
        <dbReference type="Proteomes" id="UP000664132"/>
    </source>
</evidence>
<dbReference type="AlphaFoldDB" id="A0A8H7WDI5"/>
<dbReference type="EMBL" id="JAFJYH010000043">
    <property type="protein sequence ID" value="KAG4422824.1"/>
    <property type="molecule type" value="Genomic_DNA"/>
</dbReference>
<name>A0A8H7WDI5_9HELO</name>
<feature type="chain" id="PRO_5034458110" evidence="1">
    <location>
        <begin position="29"/>
        <end position="98"/>
    </location>
</feature>
<reference evidence="2" key="1">
    <citation type="submission" date="2021-02" db="EMBL/GenBank/DDBJ databases">
        <title>Genome sequence Cadophora malorum strain M34.</title>
        <authorList>
            <person name="Stefanovic E."/>
            <person name="Vu D."/>
            <person name="Scully C."/>
            <person name="Dijksterhuis J."/>
            <person name="Roader J."/>
            <person name="Houbraken J."/>
        </authorList>
    </citation>
    <scope>NUCLEOTIDE SEQUENCE</scope>
    <source>
        <strain evidence="2">M34</strain>
    </source>
</reference>
<comment type="caution">
    <text evidence="2">The sequence shown here is derived from an EMBL/GenBank/DDBJ whole genome shotgun (WGS) entry which is preliminary data.</text>
</comment>
<dbReference type="Proteomes" id="UP000664132">
    <property type="component" value="Unassembled WGS sequence"/>
</dbReference>
<evidence type="ECO:0000256" key="1">
    <source>
        <dbReference type="SAM" id="SignalP"/>
    </source>
</evidence>
<accession>A0A8H7WDI5</accession>
<feature type="signal peptide" evidence="1">
    <location>
        <begin position="1"/>
        <end position="28"/>
    </location>
</feature>